<reference evidence="13 14" key="1">
    <citation type="submission" date="2019-02" db="EMBL/GenBank/DDBJ databases">
        <authorList>
            <person name="Fomenkov A."/>
            <person name="Dubinina G."/>
            <person name="Grabovich M."/>
            <person name="Vincze T."/>
            <person name="Roberts R.J."/>
        </authorList>
    </citation>
    <scope>NUCLEOTIDE SEQUENCE [LARGE SCALE GENOMIC DNA]</scope>
    <source>
        <strain evidence="13 14">P</strain>
    </source>
</reference>
<evidence type="ECO:0000256" key="4">
    <source>
        <dbReference type="ARBA" id="ARBA00022679"/>
    </source>
</evidence>
<dbReference type="GO" id="GO:0006189">
    <property type="term" value="P:'de novo' IMP biosynthetic process"/>
    <property type="evidence" value="ECO:0007669"/>
    <property type="project" value="UniProtKB-UniRule"/>
</dbReference>
<keyword evidence="4 7" id="KW-0808">Transferase</keyword>
<evidence type="ECO:0000256" key="8">
    <source>
        <dbReference type="PIRNR" id="PIRNR000485"/>
    </source>
</evidence>
<feature type="active site" description="Nucleophile" evidence="7 9">
    <location>
        <position position="16"/>
    </location>
</feature>
<evidence type="ECO:0000256" key="3">
    <source>
        <dbReference type="ARBA" id="ARBA00022676"/>
    </source>
</evidence>
<comment type="pathway">
    <text evidence="1 7 8">Purine metabolism; IMP biosynthesis via de novo pathway; N(1)-(5-phospho-D-ribosyl)glycinamide from 5-phospho-alpha-D-ribose 1-diphosphate: step 1/2.</text>
</comment>
<feature type="domain" description="Glutamine amidotransferase type-2" evidence="12">
    <location>
        <begin position="16"/>
        <end position="236"/>
    </location>
</feature>
<keyword evidence="7 11" id="KW-0411">Iron-sulfur</keyword>
<comment type="catalytic activity">
    <reaction evidence="7 8">
        <text>5-phospho-beta-D-ribosylamine + L-glutamate + diphosphate = 5-phospho-alpha-D-ribose 1-diphosphate + L-glutamine + H2O</text>
        <dbReference type="Rhea" id="RHEA:14905"/>
        <dbReference type="ChEBI" id="CHEBI:15377"/>
        <dbReference type="ChEBI" id="CHEBI:29985"/>
        <dbReference type="ChEBI" id="CHEBI:33019"/>
        <dbReference type="ChEBI" id="CHEBI:58017"/>
        <dbReference type="ChEBI" id="CHEBI:58359"/>
        <dbReference type="ChEBI" id="CHEBI:58681"/>
        <dbReference type="EC" id="2.4.2.14"/>
    </reaction>
</comment>
<dbReference type="AlphaFoldDB" id="A0A5C1Q6A8"/>
<dbReference type="Pfam" id="PF13522">
    <property type="entry name" value="GATase_6"/>
    <property type="match status" value="1"/>
</dbReference>
<evidence type="ECO:0000256" key="2">
    <source>
        <dbReference type="ARBA" id="ARBA00010138"/>
    </source>
</evidence>
<proteinExistence type="inferred from homology"/>
<dbReference type="EMBL" id="CP035807">
    <property type="protein sequence ID" value="QEN03603.1"/>
    <property type="molecule type" value="Genomic_DNA"/>
</dbReference>
<feature type="binding site" evidence="7 10">
    <location>
        <position position="364"/>
    </location>
    <ligand>
        <name>Mg(2+)</name>
        <dbReference type="ChEBI" id="CHEBI:18420"/>
    </ligand>
</feature>
<dbReference type="InterPro" id="IPR029055">
    <property type="entry name" value="Ntn_hydrolases_N"/>
</dbReference>
<dbReference type="GO" id="GO:0000287">
    <property type="term" value="F:magnesium ion binding"/>
    <property type="evidence" value="ECO:0007669"/>
    <property type="project" value="UniProtKB-UniRule"/>
</dbReference>
<keyword evidence="6 7" id="KW-0315">Glutamine amidotransferase</keyword>
<dbReference type="InterPro" id="IPR017932">
    <property type="entry name" value="GATase_2_dom"/>
</dbReference>
<evidence type="ECO:0000256" key="5">
    <source>
        <dbReference type="ARBA" id="ARBA00022755"/>
    </source>
</evidence>
<gene>
    <name evidence="7" type="primary">purF</name>
    <name evidence="13" type="ORF">EW093_02445</name>
</gene>
<evidence type="ECO:0000256" key="6">
    <source>
        <dbReference type="ARBA" id="ARBA00022962"/>
    </source>
</evidence>
<dbReference type="InterPro" id="IPR029057">
    <property type="entry name" value="PRTase-like"/>
</dbReference>
<feature type="binding site" evidence="7 11">
    <location>
        <position position="401"/>
    </location>
    <ligand>
        <name>[4Fe-4S] cluster</name>
        <dbReference type="ChEBI" id="CHEBI:49883"/>
    </ligand>
</feature>
<dbReference type="PROSITE" id="PS51278">
    <property type="entry name" value="GATASE_TYPE_2"/>
    <property type="match status" value="1"/>
</dbReference>
<dbReference type="SUPFAM" id="SSF53271">
    <property type="entry name" value="PRTase-like"/>
    <property type="match status" value="1"/>
</dbReference>
<dbReference type="OrthoDB" id="9801213at2"/>
<keyword evidence="7" id="KW-0004">4Fe-4S</keyword>
<reference evidence="13 14" key="2">
    <citation type="submission" date="2019-09" db="EMBL/GenBank/DDBJ databases">
        <title>Complete Genome Sequence and Methylome Analysis of free living Spirochaetas.</title>
        <authorList>
            <person name="Leshcheva N."/>
            <person name="Mikheeva N."/>
        </authorList>
    </citation>
    <scope>NUCLEOTIDE SEQUENCE [LARGE SCALE GENOMIC DNA]</scope>
    <source>
        <strain evidence="13 14">P</strain>
    </source>
</reference>
<dbReference type="PANTHER" id="PTHR11907">
    <property type="entry name" value="AMIDOPHOSPHORIBOSYLTRANSFERASE"/>
    <property type="match status" value="1"/>
</dbReference>
<evidence type="ECO:0000313" key="13">
    <source>
        <dbReference type="EMBL" id="QEN03603.1"/>
    </source>
</evidence>
<dbReference type="SUPFAM" id="SSF56235">
    <property type="entry name" value="N-terminal nucleophile aminohydrolases (Ntn hydrolases)"/>
    <property type="match status" value="1"/>
</dbReference>
<evidence type="ECO:0000256" key="11">
    <source>
        <dbReference type="PIRSR" id="PIRSR000485-3"/>
    </source>
</evidence>
<evidence type="ECO:0000256" key="10">
    <source>
        <dbReference type="PIRSR" id="PIRSR000485-2"/>
    </source>
</evidence>
<keyword evidence="7 10" id="KW-0479">Metal-binding</keyword>
<keyword evidence="3 7" id="KW-0328">Glycosyltransferase</keyword>
<accession>A0A5C1Q6A8</accession>
<feature type="binding site" evidence="7 11">
    <location>
        <position position="454"/>
    </location>
    <ligand>
        <name>[4Fe-4S] cluster</name>
        <dbReference type="ChEBI" id="CHEBI:49883"/>
    </ligand>
</feature>
<dbReference type="GO" id="GO:0009113">
    <property type="term" value="P:purine nucleobase biosynthetic process"/>
    <property type="evidence" value="ECO:0007669"/>
    <property type="project" value="UniProtKB-UniRule"/>
</dbReference>
<keyword evidence="14" id="KW-1185">Reference proteome</keyword>
<feature type="binding site" evidence="7 10">
    <location>
        <position position="302"/>
    </location>
    <ligand>
        <name>Mg(2+)</name>
        <dbReference type="ChEBI" id="CHEBI:18420"/>
    </ligand>
</feature>
<dbReference type="KEGG" id="sper:EW093_02445"/>
<sequence>MSLCVNNSIDKIKHYCGIVGIHSLSERNIPQDLFFPLFSLQHRGQEGAGISYLNNGKLVTYKDLGMVSDVLGRYLEEDRKSTVGIGHVRYSTTGGNQVENVQPIQASCNKGDISIAHNGNFSNSDFLKSKLTEKGAIFGCTTDSELVLHLIAHSMQDTFYKALKETLCYLEGAFSMVMVREDNLYIMRDPMGFRPLYIGQKDGFTVCASESCALDILDITDYRSVEPGELIVVNSNGIQSEIFATAKRKAQCSFELIYFARPDSQIFDTSVYASRLQMGRVLAQQDGDEIENFDLVMSVPDSGNTAALGYAKESGLSYELGLTRNHYTGRSFILPTQKKRELAVKMKLHPVKEIVKDKRIVLVDDSLVRGTTSSIIVKLLRSAGAKEVHVRLSAPEINGPCYYGIDVPTKEELISTTKTPEEIAKHIGADSVKFLPVDKLKTCFDKSEDFCYACFNNDYPVEPKTGKDK</sequence>
<dbReference type="CDD" id="cd06223">
    <property type="entry name" value="PRTases_typeI"/>
    <property type="match status" value="1"/>
</dbReference>
<comment type="cofactor">
    <cofactor evidence="7 11">
        <name>[4Fe-4S] cluster</name>
        <dbReference type="ChEBI" id="CHEBI:49883"/>
    </cofactor>
    <text evidence="7 11">Binds 1 [4Fe-4S] cluster per subunit.</text>
</comment>
<dbReference type="InterPro" id="IPR000836">
    <property type="entry name" value="PRTase_dom"/>
</dbReference>
<feature type="binding site" evidence="7 11">
    <location>
        <position position="451"/>
    </location>
    <ligand>
        <name>[4Fe-4S] cluster</name>
        <dbReference type="ChEBI" id="CHEBI:49883"/>
    </ligand>
</feature>
<dbReference type="Gene3D" id="3.40.50.2020">
    <property type="match status" value="1"/>
</dbReference>
<dbReference type="PIRSF" id="PIRSF000485">
    <property type="entry name" value="Amd_phspho_trans"/>
    <property type="match status" value="1"/>
</dbReference>
<dbReference type="InterPro" id="IPR005854">
    <property type="entry name" value="PurF"/>
</dbReference>
<dbReference type="Gene3D" id="3.60.20.10">
    <property type="entry name" value="Glutamine Phosphoribosylpyrophosphate, subunit 1, domain 1"/>
    <property type="match status" value="1"/>
</dbReference>
<name>A0A5C1Q6A8_9SPIO</name>
<dbReference type="NCBIfam" id="TIGR01134">
    <property type="entry name" value="purF"/>
    <property type="match status" value="1"/>
</dbReference>
<evidence type="ECO:0000313" key="14">
    <source>
        <dbReference type="Proteomes" id="UP000323824"/>
    </source>
</evidence>
<comment type="cofactor">
    <cofactor evidence="7 10">
        <name>Mg(2+)</name>
        <dbReference type="ChEBI" id="CHEBI:18420"/>
    </cofactor>
    <text evidence="7 10">Binds 1 Mg(2+) ion per subunit.</text>
</comment>
<comment type="similarity">
    <text evidence="2 7 8">In the C-terminal section; belongs to the purine/pyrimidine phosphoribosyltransferase family.</text>
</comment>
<evidence type="ECO:0000256" key="9">
    <source>
        <dbReference type="PIRSR" id="PIRSR000485-1"/>
    </source>
</evidence>
<comment type="function">
    <text evidence="7">Catalyzes the formation of phosphoribosylamine from phosphoribosylpyrophosphate (PRPP) and glutamine.</text>
</comment>
<dbReference type="HAMAP" id="MF_01931">
    <property type="entry name" value="PurF"/>
    <property type="match status" value="1"/>
</dbReference>
<keyword evidence="7 10" id="KW-0460">Magnesium</keyword>
<keyword evidence="5 7" id="KW-0658">Purine biosynthesis</keyword>
<dbReference type="UniPathway" id="UPA00074">
    <property type="reaction ID" value="UER00124"/>
</dbReference>
<evidence type="ECO:0000259" key="12">
    <source>
        <dbReference type="PROSITE" id="PS51278"/>
    </source>
</evidence>
<keyword evidence="7 11" id="KW-0408">Iron</keyword>
<feature type="binding site" evidence="7 11">
    <location>
        <position position="252"/>
    </location>
    <ligand>
        <name>[4Fe-4S] cluster</name>
        <dbReference type="ChEBI" id="CHEBI:49883"/>
    </ligand>
</feature>
<evidence type="ECO:0000256" key="7">
    <source>
        <dbReference type="HAMAP-Rule" id="MF_01931"/>
    </source>
</evidence>
<dbReference type="GO" id="GO:0051539">
    <property type="term" value="F:4 iron, 4 sulfur cluster binding"/>
    <property type="evidence" value="ECO:0007669"/>
    <property type="project" value="UniProtKB-KW"/>
</dbReference>
<evidence type="ECO:0000256" key="1">
    <source>
        <dbReference type="ARBA" id="ARBA00005209"/>
    </source>
</evidence>
<dbReference type="EC" id="2.4.2.14" evidence="7"/>
<protein>
    <recommendedName>
        <fullName evidence="7">Amidophosphoribosyltransferase</fullName>
        <shortName evidence="7">ATase</shortName>
        <ecNumber evidence="7">2.4.2.14</ecNumber>
    </recommendedName>
    <alternativeName>
        <fullName evidence="7">Glutamine phosphoribosylpyrophosphate amidotransferase</fullName>
        <shortName evidence="7">GPATase</shortName>
    </alternativeName>
</protein>
<dbReference type="GO" id="GO:0004044">
    <property type="term" value="F:amidophosphoribosyltransferase activity"/>
    <property type="evidence" value="ECO:0007669"/>
    <property type="project" value="UniProtKB-UniRule"/>
</dbReference>
<organism evidence="13 14">
    <name type="scientific">Thiospirochaeta perfilievii</name>
    <dbReference type="NCBI Taxonomy" id="252967"/>
    <lineage>
        <taxon>Bacteria</taxon>
        <taxon>Pseudomonadati</taxon>
        <taxon>Spirochaetota</taxon>
        <taxon>Spirochaetia</taxon>
        <taxon>Spirochaetales</taxon>
        <taxon>Spirochaetaceae</taxon>
        <taxon>Thiospirochaeta</taxon>
    </lineage>
</organism>
<feature type="binding site" evidence="7 10">
    <location>
        <position position="365"/>
    </location>
    <ligand>
        <name>Mg(2+)</name>
        <dbReference type="ChEBI" id="CHEBI:18420"/>
    </ligand>
</feature>
<dbReference type="Proteomes" id="UP000323824">
    <property type="component" value="Chromosome"/>
</dbReference>